<gene>
    <name evidence="3" type="ORF">B0J12DRAFT_658494</name>
</gene>
<evidence type="ECO:0000256" key="1">
    <source>
        <dbReference type="SAM" id="MobiDB-lite"/>
    </source>
</evidence>
<keyword evidence="2" id="KW-0812">Transmembrane</keyword>
<accession>A0ABQ8GIW7</accession>
<feature type="transmembrane region" description="Helical" evidence="2">
    <location>
        <begin position="102"/>
        <end position="123"/>
    </location>
</feature>
<keyword evidence="4" id="KW-1185">Reference proteome</keyword>
<organism evidence="3 4">
    <name type="scientific">Macrophomina phaseolina</name>
    <dbReference type="NCBI Taxonomy" id="35725"/>
    <lineage>
        <taxon>Eukaryota</taxon>
        <taxon>Fungi</taxon>
        <taxon>Dikarya</taxon>
        <taxon>Ascomycota</taxon>
        <taxon>Pezizomycotina</taxon>
        <taxon>Dothideomycetes</taxon>
        <taxon>Dothideomycetes incertae sedis</taxon>
        <taxon>Botryosphaeriales</taxon>
        <taxon>Botryosphaeriaceae</taxon>
        <taxon>Macrophomina</taxon>
    </lineage>
</organism>
<protein>
    <submittedName>
        <fullName evidence="3">Uncharacterized protein</fullName>
    </submittedName>
</protein>
<evidence type="ECO:0000313" key="3">
    <source>
        <dbReference type="EMBL" id="KAH7054660.1"/>
    </source>
</evidence>
<evidence type="ECO:0000313" key="4">
    <source>
        <dbReference type="Proteomes" id="UP000774617"/>
    </source>
</evidence>
<dbReference type="EMBL" id="JAGTJR010000009">
    <property type="protein sequence ID" value="KAH7054660.1"/>
    <property type="molecule type" value="Genomic_DNA"/>
</dbReference>
<evidence type="ECO:0000256" key="2">
    <source>
        <dbReference type="SAM" id="Phobius"/>
    </source>
</evidence>
<feature type="region of interest" description="Disordered" evidence="1">
    <location>
        <begin position="71"/>
        <end position="92"/>
    </location>
</feature>
<dbReference type="Proteomes" id="UP000774617">
    <property type="component" value="Unassembled WGS sequence"/>
</dbReference>
<keyword evidence="2" id="KW-1133">Transmembrane helix</keyword>
<feature type="compositionally biased region" description="Basic and acidic residues" evidence="1">
    <location>
        <begin position="71"/>
        <end position="83"/>
    </location>
</feature>
<proteinExistence type="predicted"/>
<reference evidence="3 4" key="1">
    <citation type="journal article" date="2021" name="Nat. Commun.">
        <title>Genetic determinants of endophytism in the Arabidopsis root mycobiome.</title>
        <authorList>
            <person name="Mesny F."/>
            <person name="Miyauchi S."/>
            <person name="Thiergart T."/>
            <person name="Pickel B."/>
            <person name="Atanasova L."/>
            <person name="Karlsson M."/>
            <person name="Huettel B."/>
            <person name="Barry K.W."/>
            <person name="Haridas S."/>
            <person name="Chen C."/>
            <person name="Bauer D."/>
            <person name="Andreopoulos W."/>
            <person name="Pangilinan J."/>
            <person name="LaButti K."/>
            <person name="Riley R."/>
            <person name="Lipzen A."/>
            <person name="Clum A."/>
            <person name="Drula E."/>
            <person name="Henrissat B."/>
            <person name="Kohler A."/>
            <person name="Grigoriev I.V."/>
            <person name="Martin F.M."/>
            <person name="Hacquard S."/>
        </authorList>
    </citation>
    <scope>NUCLEOTIDE SEQUENCE [LARGE SCALE GENOMIC DNA]</scope>
    <source>
        <strain evidence="3 4">MPI-SDFR-AT-0080</strain>
    </source>
</reference>
<comment type="caution">
    <text evidence="3">The sequence shown here is derived from an EMBL/GenBank/DDBJ whole genome shotgun (WGS) entry which is preliminary data.</text>
</comment>
<keyword evidence="2" id="KW-0472">Membrane</keyword>
<name>A0ABQ8GIW7_9PEZI</name>
<feature type="non-terminal residue" evidence="3">
    <location>
        <position position="150"/>
    </location>
</feature>
<sequence length="150" mass="16141">MLPSPAARAKILAPERHVRALVFVVLGCGERVGGGGVKEPVVAVVVMIATAAAVRAAGLRFVEEEREGAVRRGHGGDDARGEEGDVWSGGASGSRRWGVHSLWSWLLLLLLLIFFILFYFIFLREMVSKSCVMIAQDLAPVQELTGVSVV</sequence>